<dbReference type="InterPro" id="IPR022193">
    <property type="entry name" value="DUF3718"/>
</dbReference>
<evidence type="ECO:0000313" key="3">
    <source>
        <dbReference type="Proteomes" id="UP001382455"/>
    </source>
</evidence>
<feature type="signal peptide" evidence="1">
    <location>
        <begin position="1"/>
        <end position="21"/>
    </location>
</feature>
<keyword evidence="1" id="KW-0732">Signal</keyword>
<feature type="chain" id="PRO_5046985071" evidence="1">
    <location>
        <begin position="22"/>
        <end position="97"/>
    </location>
</feature>
<dbReference type="EMBL" id="JBAWKS010000001">
    <property type="protein sequence ID" value="MEI4550766.1"/>
    <property type="molecule type" value="Genomic_DNA"/>
</dbReference>
<dbReference type="Pfam" id="PF12514">
    <property type="entry name" value="DUF3718"/>
    <property type="match status" value="1"/>
</dbReference>
<keyword evidence="3" id="KW-1185">Reference proteome</keyword>
<reference evidence="2 3" key="1">
    <citation type="submission" date="2023-12" db="EMBL/GenBank/DDBJ databases">
        <title>Friends and Foes: Symbiotic and Algicidal bacterial influence on Karenia brevis blooms.</title>
        <authorList>
            <person name="Fei C."/>
            <person name="Mohamed A.R."/>
            <person name="Booker A."/>
            <person name="Arshad M."/>
            <person name="Klass S."/>
            <person name="Ahn S."/>
            <person name="Gilbert P.M."/>
            <person name="Heil C.A."/>
            <person name="Martinez J.M."/>
            <person name="Amin S.A."/>
        </authorList>
    </citation>
    <scope>NUCLEOTIDE SEQUENCE [LARGE SCALE GENOMIC DNA]</scope>
    <source>
        <strain evidence="2 3">CE15</strain>
    </source>
</reference>
<comment type="caution">
    <text evidence="2">The sequence shown here is derived from an EMBL/GenBank/DDBJ whole genome shotgun (WGS) entry which is preliminary data.</text>
</comment>
<gene>
    <name evidence="2" type="ORF">WAE96_13940</name>
</gene>
<protein>
    <submittedName>
        <fullName evidence="2">DUF3718 domain-containing protein</fullName>
    </submittedName>
</protein>
<sequence length="97" mass="10453">MNKLITVTIAAASILSFNAAAKVTPSDNSLSSKICAAAANEQDGKLRRLLKQENKNVRKAAENILCNGKSLEAFAQDIKNAKVAKQFGDNTDYIAKR</sequence>
<dbReference type="RefSeq" id="WP_336435845.1">
    <property type="nucleotide sequence ID" value="NZ_JBAWKS010000001.1"/>
</dbReference>
<organism evidence="2 3">
    <name type="scientific">Pseudoalteromonas spongiae</name>
    <dbReference type="NCBI Taxonomy" id="298657"/>
    <lineage>
        <taxon>Bacteria</taxon>
        <taxon>Pseudomonadati</taxon>
        <taxon>Pseudomonadota</taxon>
        <taxon>Gammaproteobacteria</taxon>
        <taxon>Alteromonadales</taxon>
        <taxon>Pseudoalteromonadaceae</taxon>
        <taxon>Pseudoalteromonas</taxon>
    </lineage>
</organism>
<evidence type="ECO:0000256" key="1">
    <source>
        <dbReference type="SAM" id="SignalP"/>
    </source>
</evidence>
<proteinExistence type="predicted"/>
<dbReference type="Proteomes" id="UP001382455">
    <property type="component" value="Unassembled WGS sequence"/>
</dbReference>
<accession>A0ABU8EX33</accession>
<evidence type="ECO:0000313" key="2">
    <source>
        <dbReference type="EMBL" id="MEI4550766.1"/>
    </source>
</evidence>
<name>A0ABU8EX33_9GAMM</name>